<dbReference type="NCBIfam" id="TIGR04221">
    <property type="entry name" value="SecA2_Mycobac"/>
    <property type="match status" value="1"/>
</dbReference>
<dbReference type="InterPro" id="IPR011116">
    <property type="entry name" value="SecA_Wing/Scaffold"/>
</dbReference>
<keyword evidence="3 12" id="KW-0813">Transport</keyword>
<dbReference type="Pfam" id="PF07517">
    <property type="entry name" value="SecA_DEAD"/>
    <property type="match status" value="1"/>
</dbReference>
<dbReference type="EMBL" id="JBFBMH010000035">
    <property type="protein sequence ID" value="MEW1976550.1"/>
    <property type="molecule type" value="Genomic_DNA"/>
</dbReference>
<dbReference type="Gene3D" id="3.40.50.300">
    <property type="entry name" value="P-loop containing nucleotide triphosphate hydrolases"/>
    <property type="match status" value="3"/>
</dbReference>
<dbReference type="CDD" id="cd17928">
    <property type="entry name" value="DEXDc_SecA"/>
    <property type="match status" value="1"/>
</dbReference>
<evidence type="ECO:0000313" key="17">
    <source>
        <dbReference type="Proteomes" id="UP001553715"/>
    </source>
</evidence>
<dbReference type="Pfam" id="PF01043">
    <property type="entry name" value="SecA_PP_bind"/>
    <property type="match status" value="1"/>
</dbReference>
<feature type="binding site" evidence="12">
    <location>
        <position position="78"/>
    </location>
    <ligand>
        <name>ATP</name>
        <dbReference type="ChEBI" id="CHEBI:30616"/>
    </ligand>
</feature>
<dbReference type="InterPro" id="IPR014001">
    <property type="entry name" value="Helicase_ATP-bd"/>
</dbReference>
<evidence type="ECO:0000256" key="1">
    <source>
        <dbReference type="ARBA" id="ARBA00004170"/>
    </source>
</evidence>
<dbReference type="InterPro" id="IPR036670">
    <property type="entry name" value="SecA_X-link_sf"/>
</dbReference>
<dbReference type="SUPFAM" id="SSF81886">
    <property type="entry name" value="Helical scaffold and wing domains of SecA"/>
    <property type="match status" value="1"/>
</dbReference>
<dbReference type="InterPro" id="IPR044722">
    <property type="entry name" value="SecA_SF2_C"/>
</dbReference>
<organism evidence="16 17">
    <name type="scientific">Microbacterium profundi</name>
    <dbReference type="NCBI Taxonomy" id="450380"/>
    <lineage>
        <taxon>Bacteria</taxon>
        <taxon>Bacillati</taxon>
        <taxon>Actinomycetota</taxon>
        <taxon>Actinomycetes</taxon>
        <taxon>Micrococcales</taxon>
        <taxon>Microbacteriaceae</taxon>
        <taxon>Microbacterium</taxon>
    </lineage>
</organism>
<evidence type="ECO:0000256" key="12">
    <source>
        <dbReference type="HAMAP-Rule" id="MF_01382"/>
    </source>
</evidence>
<dbReference type="EC" id="7.4.2.8" evidence="12"/>
<sequence length="765" mass="83720">MLRLPGTASFRRFGSIVEVARTHADQLLGLSDQELRAEAGSLSLETGGSLDAETTARFLAVAREAAARTVGLKAFDEQLVACCALLSGHAVEMDTGEGKTLVGALAAAGHALADRQVHVLSVNDYLAERDAGWTAPFFALLGVSVAWVGQHTTTEQRRRAYRCDVVYAPVSEVGFDVLRDRFAVADGERVSPGFDAAIVDEADAVMIDEAMVPLVLAGTSDHNADDFTEATLLVEELEAERDFTVDADHATVTLTDTGLDRLEAKLGGVNLYEGEHIATLTRINLALHARVLVRRDVDYLVTDGGIKLINTARGRVAHMQRWPDGLHAAIEAKERLSVTAPGVILDQITIQDLLLSYRSLSGMSGTVTAVAEDLIEFYELPSGRVERHRPNIRVDEPDCILLITADRFRSIVDEVRKRHDDGQPVLIGTQNVAESETLAELLAYEGLQARVLNAKNDAEEAAIIARAGEYAAVTISTQMSGRGTDIRLGGTDEHDRNRVVAAGGLAVIATGRYPSRRLDEQLRGRAGRQGDPGTSLSIISLDDDLVQTNVPTHMVIAIERAGETLTAKRRQKIVNAAQRIAEGIRLDRHRNTWTYNRAITAQRTAVLAHRTEVTTGDLAMITLRELIPDHLAALERLRGNAVTDMARNIAAYYLDQHWTDHLALLQEIRDGIHLRALAGQRPVDEFHRIALRKFQGFFDAVYQDAAAFTADLRPEDIGQDLEALGLRRPSATWTYMVTDDPLGSPGDRLAKELGKAWRTKVLRIE</sequence>
<evidence type="ECO:0000256" key="3">
    <source>
        <dbReference type="ARBA" id="ARBA00022448"/>
    </source>
</evidence>
<dbReference type="Pfam" id="PF21090">
    <property type="entry name" value="P-loop_SecA"/>
    <property type="match status" value="1"/>
</dbReference>
<evidence type="ECO:0000256" key="5">
    <source>
        <dbReference type="ARBA" id="ARBA00022490"/>
    </source>
</evidence>
<keyword evidence="7 12" id="KW-0067">ATP-binding</keyword>
<evidence type="ECO:0000256" key="4">
    <source>
        <dbReference type="ARBA" id="ARBA00022475"/>
    </source>
</evidence>
<dbReference type="PRINTS" id="PR00906">
    <property type="entry name" value="SECA"/>
</dbReference>
<feature type="domain" description="SecA family profile" evidence="15">
    <location>
        <begin position="1"/>
        <end position="566"/>
    </location>
</feature>
<evidence type="ECO:0000256" key="10">
    <source>
        <dbReference type="ARBA" id="ARBA00023010"/>
    </source>
</evidence>
<dbReference type="InterPro" id="IPR026389">
    <property type="entry name" value="SecA_Actinobact-type"/>
</dbReference>
<evidence type="ECO:0000313" key="16">
    <source>
        <dbReference type="EMBL" id="MEW1976550.1"/>
    </source>
</evidence>
<accession>A0ABV3LMD9</accession>
<name>A0ABV3LMD9_9MICO</name>
<keyword evidence="5 12" id="KW-0963">Cytoplasm</keyword>
<evidence type="ECO:0000256" key="2">
    <source>
        <dbReference type="ARBA" id="ARBA00007650"/>
    </source>
</evidence>
<comment type="subunit">
    <text evidence="12">Monomer and homodimer. Part of the essential Sec protein translocation apparatus which comprises SecA, SecYEG and auxiliary proteins SecDF. Other proteins may also be involved.</text>
</comment>
<keyword evidence="4 12" id="KW-1003">Cell membrane</keyword>
<dbReference type="InterPro" id="IPR014018">
    <property type="entry name" value="SecA_motor_DEAD"/>
</dbReference>
<dbReference type="Pfam" id="PF07516">
    <property type="entry name" value="SecA_SW"/>
    <property type="match status" value="1"/>
</dbReference>
<comment type="caution">
    <text evidence="16">The sequence shown here is derived from an EMBL/GenBank/DDBJ whole genome shotgun (WGS) entry which is preliminary data.</text>
</comment>
<keyword evidence="11 12" id="KW-0472">Membrane</keyword>
<evidence type="ECO:0000256" key="6">
    <source>
        <dbReference type="ARBA" id="ARBA00022741"/>
    </source>
</evidence>
<evidence type="ECO:0000259" key="15">
    <source>
        <dbReference type="PROSITE" id="PS51196"/>
    </source>
</evidence>
<dbReference type="PANTHER" id="PTHR30612">
    <property type="entry name" value="SECA INNER MEMBRANE COMPONENT OF SEC PROTEIN SECRETION SYSTEM"/>
    <property type="match status" value="1"/>
</dbReference>
<evidence type="ECO:0000259" key="14">
    <source>
        <dbReference type="PROSITE" id="PS51194"/>
    </source>
</evidence>
<dbReference type="PROSITE" id="PS51194">
    <property type="entry name" value="HELICASE_CTER"/>
    <property type="match status" value="1"/>
</dbReference>
<dbReference type="SMART" id="SM00957">
    <property type="entry name" value="SecA_DEAD"/>
    <property type="match status" value="1"/>
</dbReference>
<dbReference type="InterPro" id="IPR001650">
    <property type="entry name" value="Helicase_C-like"/>
</dbReference>
<dbReference type="InterPro" id="IPR011130">
    <property type="entry name" value="SecA_preprotein_X-link_dom"/>
</dbReference>
<reference evidence="16 17" key="1">
    <citation type="submission" date="2024-06" db="EMBL/GenBank/DDBJ databases">
        <title>The Natural Products Discovery Center: Release of the First 8490 Sequenced Strains for Exploring Actinobacteria Biosynthetic Diversity.</title>
        <authorList>
            <person name="Kalkreuter E."/>
            <person name="Kautsar S.A."/>
            <person name="Yang D."/>
            <person name="Bader C.D."/>
            <person name="Teijaro C.N."/>
            <person name="Fluegel L."/>
            <person name="Davis C.M."/>
            <person name="Simpson J.R."/>
            <person name="Lauterbach L."/>
            <person name="Steele A.D."/>
            <person name="Gui C."/>
            <person name="Meng S."/>
            <person name="Li G."/>
            <person name="Viehrig K."/>
            <person name="Ye F."/>
            <person name="Su P."/>
            <person name="Kiefer A.F."/>
            <person name="Nichols A."/>
            <person name="Cepeda A.J."/>
            <person name="Yan W."/>
            <person name="Fan B."/>
            <person name="Jiang Y."/>
            <person name="Adhikari A."/>
            <person name="Zheng C.-J."/>
            <person name="Schuster L."/>
            <person name="Cowan T.M."/>
            <person name="Smanski M.J."/>
            <person name="Chevrette M.G."/>
            <person name="De Carvalho L.P.S."/>
            <person name="Shen B."/>
        </authorList>
    </citation>
    <scope>NUCLEOTIDE SEQUENCE [LARGE SCALE GENOMIC DNA]</scope>
    <source>
        <strain evidence="16 17">NPDC077434</strain>
    </source>
</reference>
<feature type="binding site" evidence="12">
    <location>
        <begin position="96"/>
        <end position="100"/>
    </location>
    <ligand>
        <name>ATP</name>
        <dbReference type="ChEBI" id="CHEBI:30616"/>
    </ligand>
</feature>
<dbReference type="SUPFAM" id="SSF52540">
    <property type="entry name" value="P-loop containing nucleoside triphosphate hydrolases"/>
    <property type="match status" value="2"/>
</dbReference>
<dbReference type="InterPro" id="IPR036266">
    <property type="entry name" value="SecA_Wing/Scaffold_sf"/>
</dbReference>
<feature type="domain" description="Helicase ATP-binding" evidence="13">
    <location>
        <begin position="80"/>
        <end position="238"/>
    </location>
</feature>
<evidence type="ECO:0000256" key="11">
    <source>
        <dbReference type="ARBA" id="ARBA00023136"/>
    </source>
</evidence>
<dbReference type="InterPro" id="IPR000185">
    <property type="entry name" value="SecA"/>
</dbReference>
<evidence type="ECO:0000256" key="7">
    <source>
        <dbReference type="ARBA" id="ARBA00022840"/>
    </source>
</evidence>
<proteinExistence type="inferred from homology"/>
<comment type="catalytic activity">
    <reaction evidence="12">
        <text>ATP + H2O + cellular proteinSide 1 = ADP + phosphate + cellular proteinSide 2.</text>
        <dbReference type="EC" id="7.4.2.8"/>
    </reaction>
</comment>
<dbReference type="InterPro" id="IPR027417">
    <property type="entry name" value="P-loop_NTPase"/>
</dbReference>
<dbReference type="PROSITE" id="PS51192">
    <property type="entry name" value="HELICASE_ATP_BIND_1"/>
    <property type="match status" value="1"/>
</dbReference>
<feature type="domain" description="Helicase C-terminal" evidence="14">
    <location>
        <begin position="407"/>
        <end position="581"/>
    </location>
</feature>
<dbReference type="HAMAP" id="MF_01382">
    <property type="entry name" value="SecA"/>
    <property type="match status" value="1"/>
</dbReference>
<keyword evidence="6 12" id="KW-0547">Nucleotide-binding</keyword>
<protein>
    <recommendedName>
        <fullName evidence="12">Protein translocase subunit SecA</fullName>
        <ecNumber evidence="12">7.4.2.8</ecNumber>
    </recommendedName>
</protein>
<comment type="subcellular location">
    <subcellularLocation>
        <location evidence="12">Cell membrane</location>
        <topology evidence="12">Peripheral membrane protein</topology>
        <orientation evidence="12">Cytoplasmic side</orientation>
    </subcellularLocation>
    <subcellularLocation>
        <location evidence="12">Cytoplasm</location>
    </subcellularLocation>
    <subcellularLocation>
        <location evidence="1">Membrane</location>
        <topology evidence="1">Peripheral membrane protein</topology>
    </subcellularLocation>
    <text evidence="12">Distribution is 50-50.</text>
</comment>
<dbReference type="Proteomes" id="UP001553715">
    <property type="component" value="Unassembled WGS sequence"/>
</dbReference>
<evidence type="ECO:0000256" key="9">
    <source>
        <dbReference type="ARBA" id="ARBA00022967"/>
    </source>
</evidence>
<keyword evidence="10 12" id="KW-0811">Translocation</keyword>
<comment type="function">
    <text evidence="12">Part of the Sec protein translocase complex. Interacts with the SecYEG preprotein conducting channel. Has a central role in coupling the hydrolysis of ATP to the transfer of proteins into and across the cell membrane, serving as an ATP-driven molecular motor driving the stepwise translocation of polypeptide chains across the membrane.</text>
</comment>
<keyword evidence="17" id="KW-1185">Reference proteome</keyword>
<dbReference type="PROSITE" id="PS51196">
    <property type="entry name" value="SECA_MOTOR_DEAD"/>
    <property type="match status" value="1"/>
</dbReference>
<keyword evidence="9 12" id="KW-1278">Translocase</keyword>
<feature type="binding site" evidence="12">
    <location>
        <position position="485"/>
    </location>
    <ligand>
        <name>ATP</name>
        <dbReference type="ChEBI" id="CHEBI:30616"/>
    </ligand>
</feature>
<evidence type="ECO:0000259" key="13">
    <source>
        <dbReference type="PROSITE" id="PS51192"/>
    </source>
</evidence>
<dbReference type="PANTHER" id="PTHR30612:SF0">
    <property type="entry name" value="CHLOROPLAST PROTEIN-TRANSPORTING ATPASE"/>
    <property type="match status" value="1"/>
</dbReference>
<keyword evidence="8 12" id="KW-0653">Protein transport</keyword>
<dbReference type="InterPro" id="IPR011115">
    <property type="entry name" value="SecA_DEAD"/>
</dbReference>
<evidence type="ECO:0000256" key="8">
    <source>
        <dbReference type="ARBA" id="ARBA00022927"/>
    </source>
</evidence>
<dbReference type="SUPFAM" id="SSF81767">
    <property type="entry name" value="Pre-protein crosslinking domain of SecA"/>
    <property type="match status" value="1"/>
</dbReference>
<dbReference type="RefSeq" id="WP_366233417.1">
    <property type="nucleotide sequence ID" value="NZ_JBFBMH010000035.1"/>
</dbReference>
<gene>
    <name evidence="16" type="primary">secA2</name>
    <name evidence="12" type="synonym">secA</name>
    <name evidence="16" type="ORF">AB0301_15955</name>
</gene>
<dbReference type="SMART" id="SM00958">
    <property type="entry name" value="SecA_PP_bind"/>
    <property type="match status" value="1"/>
</dbReference>
<dbReference type="Gene3D" id="1.10.3060.10">
    <property type="entry name" value="Helical scaffold and wing domains of SecA"/>
    <property type="match status" value="1"/>
</dbReference>
<dbReference type="Gene3D" id="3.90.1440.10">
    <property type="entry name" value="SecA, preprotein cross-linking domain"/>
    <property type="match status" value="1"/>
</dbReference>
<comment type="similarity">
    <text evidence="2 12">Belongs to the SecA family.</text>
</comment>